<feature type="compositionally biased region" description="Acidic residues" evidence="3">
    <location>
        <begin position="937"/>
        <end position="983"/>
    </location>
</feature>
<sequence length="1455" mass="161072">MASFNSTRFLRCFDQLADLEEGRRNQAVAQLLADLSLPPSASEATKTAEGCGENNSAVSKVLYKNPLSPQRSYKFKFTAQEHNLLQYTLERLIRGLKADRKSSRIGFTVALLSVFALHGDNIQWTAVIKALLTYTSPRECSSSELKDAMCGRLYVLFALQRSGFFRKSEAVPELEQVCKSIWEVYDCKIYFQDAACVLVWLICRDVYRATRDPTFALSHVKSRLSHLLDRDFVENTLGESKDPKDAKYGRHAGSKSVEVGKGRTGVLPCALLSLYMRLRDEIATTNKDHLKDTVLFKSPLDPDNFSILLRYVSCIPSNHPVIGSFFDTLVDCIIKSEDAHDRLKQLWNSINLTMLDVHDGHSTQRVFTGLRLAAILFLKTSHSPALLQLLCMEGGNLFRTLCRYQRSSKGDTMKDIVRYVLQLLVSVFQGIDATPMLDEVDNLANPAMNDFVMYTSMHKAFSEMADLKNCSTSGTAARTSLSSNKKGANKRQKDIPDSIKLSDEQGDLGQSDAAPAASSLPAGCVIDCLFSIAESVNFSASSLTIFHNLFGALVRASTDVGVTYDLLESRIMNIDVTTDSKRLYWLLSMLQLCVMSTKKEVRMELLERFIATNAFCVTVAVERTDRLAASLAYFTHDSKNYRVMLVSNQPESSTYDIKGDEDKDEITNKLMMLSRHMLNSCFSTLTRALNALPTKKKDLVKLCTSKYTEISALVDVVHRLYVALEVVTNGDVSFVRTKSQTKATSHLPLVEYKSATPKKAKKVDKALKSKDTEMDSIRCLSRRLMDCCMKHKDILTEGKARLAMVVLYGSALSLMLLLLDWRPKHLTQFLRGTSATVEYIPQLSGDKMAVISSFAELMTKALTSKNASFDTVVGSIMSEMLLDTVLSDDNSPAFGLLHAISKGMWSISASHITEEIRDILLQNSTLDIASYDRSSFDVDESESDSESDGDEDQYEVEENDGGDDNEPNAVSEDGDCDNVDEEDKSQSESDGYETDDSGDSNVVKKFKRSDDSEKFDEESDIELSGAAVLDELLKDDEGNLEALRMERLKLRMLVDLNPDALKFRLRNLDMLESCISECTLGPWYVQMISHLYTAYQTAIATQSGRNLDGSAQPVMGEYIRKVAKVLAEAVRCVSSHEKIENEEVARHKAKAGKDATSKSVDMSKRGTLTSKAKFSDTDGTMKSLLLLTLQAVNGQCMDKTAKACRMQAVSVLTFALHVDSVINGNSPVQTTMVLLMALLSASLCKKFRLSTNFFVQLANSNPMAFVHVNLINIALESKVEFVQSELLSICATVVDASNDSSKVKRLCRRKSGKVVALVMSEYDGFTKDAPNDKAKVVSYITDDIVASTLKSLPNLVEQMTTRAKELGVSNETNEVGKRPLKARGVSPQLVKSTARLLMSLIKATSSNASKHMGHFKGLKNAVEVLLGVVGDSKVKAKHLQPLRAALGQLSRVLGE</sequence>
<feature type="region of interest" description="Disordered" evidence="3">
    <location>
        <begin position="474"/>
        <end position="516"/>
    </location>
</feature>
<feature type="region of interest" description="Disordered" evidence="3">
    <location>
        <begin position="932"/>
        <end position="1019"/>
    </location>
</feature>
<evidence type="ECO:0000313" key="5">
    <source>
        <dbReference type="Proteomes" id="UP001195914"/>
    </source>
</evidence>
<reference evidence="4" key="1">
    <citation type="journal article" date="2014" name="Nucleic Acids Res.">
        <title>The evolutionary dynamics of variant antigen genes in Babesia reveal a history of genomic innovation underlying host-parasite interaction.</title>
        <authorList>
            <person name="Jackson A.P."/>
            <person name="Otto T.D."/>
            <person name="Darby A."/>
            <person name="Ramaprasad A."/>
            <person name="Xia D."/>
            <person name="Echaide I.E."/>
            <person name="Farber M."/>
            <person name="Gahlot S."/>
            <person name="Gamble J."/>
            <person name="Gupta D."/>
            <person name="Gupta Y."/>
            <person name="Jackson L."/>
            <person name="Malandrin L."/>
            <person name="Malas T.B."/>
            <person name="Moussa E."/>
            <person name="Nair M."/>
            <person name="Reid A.J."/>
            <person name="Sanders M."/>
            <person name="Sharma J."/>
            <person name="Tracey A."/>
            <person name="Quail M.A."/>
            <person name="Weir W."/>
            <person name="Wastling J.M."/>
            <person name="Hall N."/>
            <person name="Willadsen P."/>
            <person name="Lingelbach K."/>
            <person name="Shiels B."/>
            <person name="Tait A."/>
            <person name="Berriman M."/>
            <person name="Allred D.R."/>
            <person name="Pain A."/>
        </authorList>
    </citation>
    <scope>NUCLEOTIDE SEQUENCE</scope>
    <source>
        <strain evidence="4">1802A</strain>
    </source>
</reference>
<dbReference type="Proteomes" id="UP001195914">
    <property type="component" value="Unassembled WGS sequence"/>
</dbReference>
<evidence type="ECO:0000256" key="3">
    <source>
        <dbReference type="SAM" id="MobiDB-lite"/>
    </source>
</evidence>
<dbReference type="PANTHER" id="PTHR13213">
    <property type="entry name" value="MYB-BINDING PROTEIN 1A FAMILY MEMBER"/>
    <property type="match status" value="1"/>
</dbReference>
<feature type="region of interest" description="Disordered" evidence="3">
    <location>
        <begin position="1143"/>
        <end position="1162"/>
    </location>
</feature>
<organism evidence="4 5">
    <name type="scientific">Babesia divergens</name>
    <dbReference type="NCBI Taxonomy" id="32595"/>
    <lineage>
        <taxon>Eukaryota</taxon>
        <taxon>Sar</taxon>
        <taxon>Alveolata</taxon>
        <taxon>Apicomplexa</taxon>
        <taxon>Aconoidasida</taxon>
        <taxon>Piroplasmida</taxon>
        <taxon>Babesiidae</taxon>
        <taxon>Babesia</taxon>
    </lineage>
</organism>
<reference evidence="4" key="2">
    <citation type="submission" date="2021-05" db="EMBL/GenBank/DDBJ databases">
        <authorList>
            <person name="Pain A."/>
        </authorList>
    </citation>
    <scope>NUCLEOTIDE SEQUENCE</scope>
    <source>
        <strain evidence="4">1802A</strain>
    </source>
</reference>
<feature type="compositionally biased region" description="Basic and acidic residues" evidence="3">
    <location>
        <begin position="491"/>
        <end position="503"/>
    </location>
</feature>
<dbReference type="GO" id="GO:0005730">
    <property type="term" value="C:nucleolus"/>
    <property type="evidence" value="ECO:0007669"/>
    <property type="project" value="InterPro"/>
</dbReference>
<dbReference type="GO" id="GO:0003677">
    <property type="term" value="F:DNA binding"/>
    <property type="evidence" value="ECO:0007669"/>
    <property type="project" value="InterPro"/>
</dbReference>
<comment type="caution">
    <text evidence="4">The sequence shown here is derived from an EMBL/GenBank/DDBJ whole genome shotgun (WGS) entry which is preliminary data.</text>
</comment>
<evidence type="ECO:0000256" key="2">
    <source>
        <dbReference type="ARBA" id="ARBA00023242"/>
    </source>
</evidence>
<dbReference type="PANTHER" id="PTHR13213:SF2">
    <property type="entry name" value="MYB-BINDING PROTEIN 1A"/>
    <property type="match status" value="1"/>
</dbReference>
<keyword evidence="5" id="KW-1185">Reference proteome</keyword>
<dbReference type="Pfam" id="PF04931">
    <property type="entry name" value="DNA_pol_phi"/>
    <property type="match status" value="1"/>
</dbReference>
<keyword evidence="2" id="KW-0539">Nucleus</keyword>
<dbReference type="InterPro" id="IPR007015">
    <property type="entry name" value="DNA_pol_V/MYBBP1A"/>
</dbReference>
<name>A0AAD9GJE7_BABDI</name>
<accession>A0AAD9GJE7</accession>
<protein>
    <submittedName>
        <fullName evidence="4">Uncharacterized protein</fullName>
    </submittedName>
</protein>
<dbReference type="GO" id="GO:0006355">
    <property type="term" value="P:regulation of DNA-templated transcription"/>
    <property type="evidence" value="ECO:0007669"/>
    <property type="project" value="InterPro"/>
</dbReference>
<evidence type="ECO:0000256" key="1">
    <source>
        <dbReference type="ARBA" id="ARBA00004123"/>
    </source>
</evidence>
<gene>
    <name evidence="4" type="ORF">X943_000972</name>
</gene>
<proteinExistence type="predicted"/>
<dbReference type="EMBL" id="JAHBMH010000007">
    <property type="protein sequence ID" value="KAK1939555.1"/>
    <property type="molecule type" value="Genomic_DNA"/>
</dbReference>
<feature type="compositionally biased region" description="Polar residues" evidence="3">
    <location>
        <begin position="474"/>
        <end position="486"/>
    </location>
</feature>
<comment type="subcellular location">
    <subcellularLocation>
        <location evidence="1">Nucleus</location>
    </subcellularLocation>
</comment>
<evidence type="ECO:0000313" key="4">
    <source>
        <dbReference type="EMBL" id="KAK1939555.1"/>
    </source>
</evidence>